<evidence type="ECO:0000313" key="2">
    <source>
        <dbReference type="EMBL" id="OXM14745.1"/>
    </source>
</evidence>
<accession>A0A229NYC3</accession>
<keyword evidence="2" id="KW-0413">Isomerase</keyword>
<dbReference type="InterPro" id="IPR013022">
    <property type="entry name" value="Xyl_isomerase-like_TIM-brl"/>
</dbReference>
<organism evidence="2 3">
    <name type="scientific">Paenibacillus herberti</name>
    <dbReference type="NCBI Taxonomy" id="1619309"/>
    <lineage>
        <taxon>Bacteria</taxon>
        <taxon>Bacillati</taxon>
        <taxon>Bacillota</taxon>
        <taxon>Bacilli</taxon>
        <taxon>Bacillales</taxon>
        <taxon>Paenibacillaceae</taxon>
        <taxon>Paenibacillus</taxon>
    </lineage>
</organism>
<dbReference type="RefSeq" id="WP_089525562.1">
    <property type="nucleotide sequence ID" value="NZ_NMUQ01000002.1"/>
</dbReference>
<dbReference type="EMBL" id="NMUQ01000002">
    <property type="protein sequence ID" value="OXM14745.1"/>
    <property type="molecule type" value="Genomic_DNA"/>
</dbReference>
<reference evidence="2 3" key="1">
    <citation type="submission" date="2017-07" db="EMBL/GenBank/DDBJ databases">
        <title>Paenibacillus herberti R33 genome sequencing and assembly.</title>
        <authorList>
            <person name="Su W."/>
        </authorList>
    </citation>
    <scope>NUCLEOTIDE SEQUENCE [LARGE SCALE GENOMIC DNA]</scope>
    <source>
        <strain evidence="2 3">R33</strain>
    </source>
</reference>
<dbReference type="SUPFAM" id="SSF51658">
    <property type="entry name" value="Xylose isomerase-like"/>
    <property type="match status" value="1"/>
</dbReference>
<dbReference type="GO" id="GO:0016853">
    <property type="term" value="F:isomerase activity"/>
    <property type="evidence" value="ECO:0007669"/>
    <property type="project" value="UniProtKB-KW"/>
</dbReference>
<dbReference type="AlphaFoldDB" id="A0A229NYC3"/>
<name>A0A229NYC3_9BACL</name>
<gene>
    <name evidence="2" type="ORF">CGZ75_17840</name>
</gene>
<dbReference type="PANTHER" id="PTHR12110:SF41">
    <property type="entry name" value="INOSOSE DEHYDRATASE"/>
    <property type="match status" value="1"/>
</dbReference>
<dbReference type="InterPro" id="IPR050312">
    <property type="entry name" value="IolE/XylAMocC-like"/>
</dbReference>
<sequence>MAKPKIGLQLYTLRDQTEQDFLGTIRKVADMGYQYVEFAGYFNTSSEDLNKVLKETGIEAISAHVGLDFNDPIKMQADLAVQIEYAKAIGLKYLVTPWAPLPENPELSDVESLAATLEKAARQVKDAGLIYGYHNHDFEFKKVDGQPFIDRLLKRLPADLLIMEFDVGWIHMAGHSPADYLKTYAGRTPIAHLKDFGDGRRDTEVGSGSVDFESVFAIAEKAGIQYFFVEQEEFANSSLESAKLSLDYLRSKGF</sequence>
<dbReference type="InterPro" id="IPR036237">
    <property type="entry name" value="Xyl_isomerase-like_sf"/>
</dbReference>
<feature type="domain" description="Xylose isomerase-like TIM barrel" evidence="1">
    <location>
        <begin position="25"/>
        <end position="251"/>
    </location>
</feature>
<dbReference type="Pfam" id="PF01261">
    <property type="entry name" value="AP_endonuc_2"/>
    <property type="match status" value="1"/>
</dbReference>
<dbReference type="OrthoDB" id="9798407at2"/>
<comment type="caution">
    <text evidence="2">The sequence shown here is derived from an EMBL/GenBank/DDBJ whole genome shotgun (WGS) entry which is preliminary data.</text>
</comment>
<evidence type="ECO:0000313" key="3">
    <source>
        <dbReference type="Proteomes" id="UP000215145"/>
    </source>
</evidence>
<dbReference type="Proteomes" id="UP000215145">
    <property type="component" value="Unassembled WGS sequence"/>
</dbReference>
<dbReference type="PANTHER" id="PTHR12110">
    <property type="entry name" value="HYDROXYPYRUVATE ISOMERASE"/>
    <property type="match status" value="1"/>
</dbReference>
<keyword evidence="3" id="KW-1185">Reference proteome</keyword>
<dbReference type="Gene3D" id="3.20.20.150">
    <property type="entry name" value="Divalent-metal-dependent TIM barrel enzymes"/>
    <property type="match status" value="1"/>
</dbReference>
<protein>
    <submittedName>
        <fullName evidence="2">Xylose isomerase</fullName>
    </submittedName>
</protein>
<proteinExistence type="predicted"/>
<evidence type="ECO:0000259" key="1">
    <source>
        <dbReference type="Pfam" id="PF01261"/>
    </source>
</evidence>